<name>A0A2A2L0H4_9BILA</name>
<protein>
    <submittedName>
        <fullName evidence="2">Uncharacterized protein</fullName>
    </submittedName>
</protein>
<feature type="compositionally biased region" description="Polar residues" evidence="1">
    <location>
        <begin position="137"/>
        <end position="147"/>
    </location>
</feature>
<proteinExistence type="predicted"/>
<reference evidence="2 3" key="1">
    <citation type="journal article" date="2017" name="Curr. Biol.">
        <title>Genome architecture and evolution of a unichromosomal asexual nematode.</title>
        <authorList>
            <person name="Fradin H."/>
            <person name="Zegar C."/>
            <person name="Gutwein M."/>
            <person name="Lucas J."/>
            <person name="Kovtun M."/>
            <person name="Corcoran D."/>
            <person name="Baugh L.R."/>
            <person name="Kiontke K."/>
            <person name="Gunsalus K."/>
            <person name="Fitch D.H."/>
            <person name="Piano F."/>
        </authorList>
    </citation>
    <scope>NUCLEOTIDE SEQUENCE [LARGE SCALE GENOMIC DNA]</scope>
    <source>
        <strain evidence="2">PF1309</strain>
    </source>
</reference>
<feature type="region of interest" description="Disordered" evidence="1">
    <location>
        <begin position="85"/>
        <end position="169"/>
    </location>
</feature>
<accession>A0A2A2L0H4</accession>
<gene>
    <name evidence="2" type="ORF">WR25_27188</name>
</gene>
<evidence type="ECO:0000256" key="1">
    <source>
        <dbReference type="SAM" id="MobiDB-lite"/>
    </source>
</evidence>
<comment type="caution">
    <text evidence="2">The sequence shown here is derived from an EMBL/GenBank/DDBJ whole genome shotgun (WGS) entry which is preliminary data.</text>
</comment>
<evidence type="ECO:0000313" key="2">
    <source>
        <dbReference type="EMBL" id="PAV79617.1"/>
    </source>
</evidence>
<feature type="compositionally biased region" description="Polar residues" evidence="1">
    <location>
        <begin position="99"/>
        <end position="113"/>
    </location>
</feature>
<keyword evidence="3" id="KW-1185">Reference proteome</keyword>
<organism evidence="2 3">
    <name type="scientific">Diploscapter pachys</name>
    <dbReference type="NCBI Taxonomy" id="2018661"/>
    <lineage>
        <taxon>Eukaryota</taxon>
        <taxon>Metazoa</taxon>
        <taxon>Ecdysozoa</taxon>
        <taxon>Nematoda</taxon>
        <taxon>Chromadorea</taxon>
        <taxon>Rhabditida</taxon>
        <taxon>Rhabditina</taxon>
        <taxon>Rhabditomorpha</taxon>
        <taxon>Rhabditoidea</taxon>
        <taxon>Rhabditidae</taxon>
        <taxon>Diploscapter</taxon>
    </lineage>
</organism>
<dbReference type="AlphaFoldDB" id="A0A2A2L0H4"/>
<dbReference type="EMBL" id="LIAE01007393">
    <property type="protein sequence ID" value="PAV79617.1"/>
    <property type="molecule type" value="Genomic_DNA"/>
</dbReference>
<dbReference type="Proteomes" id="UP000218231">
    <property type="component" value="Unassembled WGS sequence"/>
</dbReference>
<evidence type="ECO:0000313" key="3">
    <source>
        <dbReference type="Proteomes" id="UP000218231"/>
    </source>
</evidence>
<sequence length="198" mass="21549">MFISYVAWYIVSPPIARPPLPPPQNVALRGHRAYDFSMFPPPNNSNLPLINPGGGNLPFDSGAPICIPRARMSVSYVGPYVHDETSAPTNLAPPPPPSYDQSAETTRAIQQTNAPPPYSENGVLRRVSTTSPPPVYNSLNSRINPQAPSAPPEELSAERLENSESQNLESPRIRTLHVVIDCSKAEPSLFSINEESVI</sequence>